<proteinExistence type="inferred from homology"/>
<dbReference type="PANTHER" id="PTHR16489:SF14">
    <property type="entry name" value="PROTEIN PHOSPHATASE 1 REGULATORY SUBUNIT 15A"/>
    <property type="match status" value="1"/>
</dbReference>
<dbReference type="OrthoDB" id="5976067at2759"/>
<dbReference type="GO" id="GO:0034976">
    <property type="term" value="P:response to endoplasmic reticulum stress"/>
    <property type="evidence" value="ECO:0007669"/>
    <property type="project" value="TreeGrafter"/>
</dbReference>
<evidence type="ECO:0008006" key="6">
    <source>
        <dbReference type="Google" id="ProtNLM"/>
    </source>
</evidence>
<comment type="caution">
    <text evidence="4">The sequence shown here is derived from an EMBL/GenBank/DDBJ whole genome shotgun (WGS) entry which is preliminary data.</text>
</comment>
<protein>
    <recommendedName>
        <fullName evidence="6">Protein phosphatase 1 regulatory subunit 15A/B C-terminal domain-containing protein</fullName>
    </recommendedName>
</protein>
<evidence type="ECO:0000313" key="5">
    <source>
        <dbReference type="Proteomes" id="UP000824540"/>
    </source>
</evidence>
<reference evidence="4" key="1">
    <citation type="thesis" date="2021" institute="BYU ScholarsArchive" country="Provo, UT, USA">
        <title>Applications of and Algorithms for Genome Assembly and Genomic Analyses with an Emphasis on Marine Teleosts.</title>
        <authorList>
            <person name="Pickett B.D."/>
        </authorList>
    </citation>
    <scope>NUCLEOTIDE SEQUENCE</scope>
    <source>
        <strain evidence="4">HI-2016</strain>
    </source>
</reference>
<evidence type="ECO:0000256" key="1">
    <source>
        <dbReference type="ARBA" id="ARBA00010161"/>
    </source>
</evidence>
<dbReference type="EMBL" id="JAFBMS010000028">
    <property type="protein sequence ID" value="KAG9342407.1"/>
    <property type="molecule type" value="Genomic_DNA"/>
</dbReference>
<dbReference type="GO" id="GO:0019888">
    <property type="term" value="F:protein phosphatase regulator activity"/>
    <property type="evidence" value="ECO:0007669"/>
    <property type="project" value="TreeGrafter"/>
</dbReference>
<dbReference type="GO" id="GO:0000164">
    <property type="term" value="C:protein phosphatase type 1 complex"/>
    <property type="evidence" value="ECO:0007669"/>
    <property type="project" value="TreeGrafter"/>
</dbReference>
<feature type="compositionally biased region" description="Acidic residues" evidence="3">
    <location>
        <begin position="226"/>
        <end position="243"/>
    </location>
</feature>
<dbReference type="GO" id="GO:0005783">
    <property type="term" value="C:endoplasmic reticulum"/>
    <property type="evidence" value="ECO:0007669"/>
    <property type="project" value="TreeGrafter"/>
</dbReference>
<evidence type="ECO:0000256" key="2">
    <source>
        <dbReference type="ARBA" id="ARBA00022737"/>
    </source>
</evidence>
<sequence>MKHLKTSLIAVFAMAPCGTQSHHSLLYLSSLTHGLPGSIQTMGCVSPPAASRNTFPGKMPELGMDSMVRMQMPWVFQVLRRALHQFRVTLSKMAEHCGVVMEALCSAMVPTHAGKLSGLGSLEGKESVGARVGEKGCVGLEAFVWAPDMKSMDGEERIDPELKVWDLEELVTSDEEMMDRKEFLTFDMKTVEEDMELLCLDDNLWEEDSAGGDQAELDLSDWLEWESGEEQSENEEEEEECEDNCPSPEPQPPVLSLSARSCLHLTSEGEQGDSDSDWSDDDEDGDWDESSDGNSELWESFLHTEDPYNPFTFSSSSSSSSSPPIGKKGKVEQDEGCRAASPLMVKGGSKTCPPQAGNKAGKKVRFSDDVKVRPLVAWRFASREARDGSCWQEMARDRHRFQRRVQAATQSQSQRVGEVPVRMSAVSCRAVFQLSGQVTTQHAHSSDSAGLQFLEYCQHSSGGPPREVGLLPVRCSPLVTTAGGPAGEHGLAVGRLTRKQTERDRAREGGGGKRRGKSAERVIERERAQGSEVRLGSQYQSLLRPPKFLRAGVHPHVFFQHNAALGSHILPYDASGTSTGTASGPEPPPAPLCLGKCLRFCLQPVGRPKSPSLHTLW</sequence>
<dbReference type="AlphaFoldDB" id="A0A8T2P174"/>
<feature type="compositionally biased region" description="Basic and acidic residues" evidence="3">
    <location>
        <begin position="499"/>
        <end position="529"/>
    </location>
</feature>
<feature type="region of interest" description="Disordered" evidence="3">
    <location>
        <begin position="312"/>
        <end position="361"/>
    </location>
</feature>
<dbReference type="Proteomes" id="UP000824540">
    <property type="component" value="Unassembled WGS sequence"/>
</dbReference>
<evidence type="ECO:0000256" key="3">
    <source>
        <dbReference type="SAM" id="MobiDB-lite"/>
    </source>
</evidence>
<gene>
    <name evidence="4" type="ORF">JZ751_016409</name>
</gene>
<keyword evidence="5" id="KW-1185">Reference proteome</keyword>
<comment type="similarity">
    <text evidence="1">Belongs to the PPP1R15 family.</text>
</comment>
<dbReference type="PANTHER" id="PTHR16489">
    <property type="entry name" value="GH11727P"/>
    <property type="match status" value="1"/>
</dbReference>
<feature type="region of interest" description="Disordered" evidence="3">
    <location>
        <begin position="486"/>
        <end position="529"/>
    </location>
</feature>
<dbReference type="InterPro" id="IPR051254">
    <property type="entry name" value="PPP1R15"/>
</dbReference>
<name>A0A8T2P174_9TELE</name>
<accession>A0A8T2P174</accession>
<feature type="compositionally biased region" description="Acidic residues" evidence="3">
    <location>
        <begin position="270"/>
        <end position="291"/>
    </location>
</feature>
<keyword evidence="2" id="KW-0677">Repeat</keyword>
<organism evidence="4 5">
    <name type="scientific">Albula glossodonta</name>
    <name type="common">roundjaw bonefish</name>
    <dbReference type="NCBI Taxonomy" id="121402"/>
    <lineage>
        <taxon>Eukaryota</taxon>
        <taxon>Metazoa</taxon>
        <taxon>Chordata</taxon>
        <taxon>Craniata</taxon>
        <taxon>Vertebrata</taxon>
        <taxon>Euteleostomi</taxon>
        <taxon>Actinopterygii</taxon>
        <taxon>Neopterygii</taxon>
        <taxon>Teleostei</taxon>
        <taxon>Albuliformes</taxon>
        <taxon>Albulidae</taxon>
        <taxon>Albula</taxon>
    </lineage>
</organism>
<evidence type="ECO:0000313" key="4">
    <source>
        <dbReference type="EMBL" id="KAG9342407.1"/>
    </source>
</evidence>
<feature type="region of interest" description="Disordered" evidence="3">
    <location>
        <begin position="226"/>
        <end position="294"/>
    </location>
</feature>